<proteinExistence type="predicted"/>
<keyword evidence="1" id="KW-0812">Transmembrane</keyword>
<reference evidence="3" key="1">
    <citation type="journal article" date="2018" name="Nat. Plants">
        <title>Whole-genome landscape of Medicago truncatula symbiotic genes.</title>
        <authorList>
            <person name="Pecrix Y."/>
            <person name="Staton S.E."/>
            <person name="Sallet E."/>
            <person name="Lelandais-Briere C."/>
            <person name="Moreau S."/>
            <person name="Carrere S."/>
            <person name="Blein T."/>
            <person name="Jardinaud M.F."/>
            <person name="Latrasse D."/>
            <person name="Zouine M."/>
            <person name="Zahm M."/>
            <person name="Kreplak J."/>
            <person name="Mayjonade B."/>
            <person name="Satge C."/>
            <person name="Perez M."/>
            <person name="Cauet S."/>
            <person name="Marande W."/>
            <person name="Chantry-Darmon C."/>
            <person name="Lopez-Roques C."/>
            <person name="Bouchez O."/>
            <person name="Berard A."/>
            <person name="Debelle F."/>
            <person name="Munos S."/>
            <person name="Bendahmane A."/>
            <person name="Berges H."/>
            <person name="Niebel A."/>
            <person name="Buitink J."/>
            <person name="Frugier F."/>
            <person name="Benhamed M."/>
            <person name="Crespi M."/>
            <person name="Gouzy J."/>
            <person name="Gamas P."/>
        </authorList>
    </citation>
    <scope>NUCLEOTIDE SEQUENCE [LARGE SCALE GENOMIC DNA]</scope>
    <source>
        <strain evidence="3">cv. Jemalong A17</strain>
    </source>
</reference>
<dbReference type="AlphaFoldDB" id="A0A396J907"/>
<dbReference type="EMBL" id="PSQE01000002">
    <property type="protein sequence ID" value="RHN74749.1"/>
    <property type="molecule type" value="Genomic_DNA"/>
</dbReference>
<dbReference type="Gramene" id="rna10858">
    <property type="protein sequence ID" value="RHN74749.1"/>
    <property type="gene ID" value="gene10858"/>
</dbReference>
<accession>A0A396J907</accession>
<organism evidence="2 3">
    <name type="scientific">Medicago truncatula</name>
    <name type="common">Barrel medic</name>
    <name type="synonym">Medicago tribuloides</name>
    <dbReference type="NCBI Taxonomy" id="3880"/>
    <lineage>
        <taxon>Eukaryota</taxon>
        <taxon>Viridiplantae</taxon>
        <taxon>Streptophyta</taxon>
        <taxon>Embryophyta</taxon>
        <taxon>Tracheophyta</taxon>
        <taxon>Spermatophyta</taxon>
        <taxon>Magnoliopsida</taxon>
        <taxon>eudicotyledons</taxon>
        <taxon>Gunneridae</taxon>
        <taxon>Pentapetalae</taxon>
        <taxon>rosids</taxon>
        <taxon>fabids</taxon>
        <taxon>Fabales</taxon>
        <taxon>Fabaceae</taxon>
        <taxon>Papilionoideae</taxon>
        <taxon>50 kb inversion clade</taxon>
        <taxon>NPAAA clade</taxon>
        <taxon>Hologalegina</taxon>
        <taxon>IRL clade</taxon>
        <taxon>Trifolieae</taxon>
        <taxon>Medicago</taxon>
    </lineage>
</organism>
<comment type="caution">
    <text evidence="2">The sequence shown here is derived from an EMBL/GenBank/DDBJ whole genome shotgun (WGS) entry which is preliminary data.</text>
</comment>
<feature type="transmembrane region" description="Helical" evidence="1">
    <location>
        <begin position="6"/>
        <end position="26"/>
    </location>
</feature>
<evidence type="ECO:0008006" key="4">
    <source>
        <dbReference type="Google" id="ProtNLM"/>
    </source>
</evidence>
<evidence type="ECO:0000313" key="2">
    <source>
        <dbReference type="EMBL" id="RHN74749.1"/>
    </source>
</evidence>
<keyword evidence="1" id="KW-1133">Transmembrane helix</keyword>
<name>A0A396J907_MEDTR</name>
<keyword evidence="1" id="KW-0472">Membrane</keyword>
<dbReference type="Proteomes" id="UP000265566">
    <property type="component" value="Chromosome 2"/>
</dbReference>
<sequence>MNTFILRFLITFVSSSLVFFEFFVSDLQKMAIQFKQKVTAFLLVLALLVDDCITIHKI</sequence>
<protein>
    <recommendedName>
        <fullName evidence="4">Transmembrane protein</fullName>
    </recommendedName>
</protein>
<evidence type="ECO:0000256" key="1">
    <source>
        <dbReference type="SAM" id="Phobius"/>
    </source>
</evidence>
<evidence type="ECO:0000313" key="3">
    <source>
        <dbReference type="Proteomes" id="UP000265566"/>
    </source>
</evidence>
<gene>
    <name evidence="2" type="ORF">MtrunA17_Chr2g0313681</name>
</gene>